<keyword evidence="3" id="KW-1185">Reference proteome</keyword>
<sequence length="202" mass="24385">MKKLIKMVPLAFLFLFTGCANYYYLDGQQKVETDKPYQYNKFVLSFDKGRQQLDFYTYADYVFNKIEPEYIFFKNPEMKRLLRYRMTQKPTEQMLFMYTFQPTFSNILGFYYKGLTTADIKTKYGNSFSKQVDNQLLFQYTFEKFKVFDFYKDVDGGVVRFIALNNAEYSQDPEYKSFNREIDKIFFEANVFFKEGAIEQLY</sequence>
<name>A0A4S4A3A9_9FLAO</name>
<keyword evidence="1" id="KW-0732">Signal</keyword>
<feature type="signal peptide" evidence="1">
    <location>
        <begin position="1"/>
        <end position="22"/>
    </location>
</feature>
<protein>
    <recommendedName>
        <fullName evidence="4">Lipoprotein</fullName>
    </recommendedName>
</protein>
<accession>A0A4S4A3A9</accession>
<dbReference type="AlphaFoldDB" id="A0A4S4A3A9"/>
<dbReference type="RefSeq" id="WP_136401417.1">
    <property type="nucleotide sequence ID" value="NZ_SSNZ01000001.1"/>
</dbReference>
<organism evidence="2 3">
    <name type="scientific">Flavobacterium supellecticarium</name>
    <dbReference type="NCBI Taxonomy" id="2565924"/>
    <lineage>
        <taxon>Bacteria</taxon>
        <taxon>Pseudomonadati</taxon>
        <taxon>Bacteroidota</taxon>
        <taxon>Flavobacteriia</taxon>
        <taxon>Flavobacteriales</taxon>
        <taxon>Flavobacteriaceae</taxon>
        <taxon>Flavobacterium</taxon>
    </lineage>
</organism>
<comment type="caution">
    <text evidence="2">The sequence shown here is derived from an EMBL/GenBank/DDBJ whole genome shotgun (WGS) entry which is preliminary data.</text>
</comment>
<evidence type="ECO:0000313" key="3">
    <source>
        <dbReference type="Proteomes" id="UP000307507"/>
    </source>
</evidence>
<dbReference type="EMBL" id="SSNZ01000001">
    <property type="protein sequence ID" value="THF52892.1"/>
    <property type="molecule type" value="Genomic_DNA"/>
</dbReference>
<gene>
    <name evidence="2" type="ORF">E6C50_01405</name>
</gene>
<dbReference type="Proteomes" id="UP000307507">
    <property type="component" value="Unassembled WGS sequence"/>
</dbReference>
<reference evidence="2 3" key="1">
    <citation type="submission" date="2019-04" db="EMBL/GenBank/DDBJ databases">
        <title>Flavobacterium sp. nov. isolated from construction timber.</title>
        <authorList>
            <person name="Lin S.-Y."/>
            <person name="Chang C.-T."/>
            <person name="Young C.-C."/>
        </authorList>
    </citation>
    <scope>NUCLEOTIDE SEQUENCE [LARGE SCALE GENOMIC DNA]</scope>
    <source>
        <strain evidence="2 3">CC-CTC003</strain>
    </source>
</reference>
<dbReference type="OrthoDB" id="1257188at2"/>
<evidence type="ECO:0000256" key="1">
    <source>
        <dbReference type="SAM" id="SignalP"/>
    </source>
</evidence>
<feature type="chain" id="PRO_5020773811" description="Lipoprotein" evidence="1">
    <location>
        <begin position="23"/>
        <end position="202"/>
    </location>
</feature>
<evidence type="ECO:0000313" key="2">
    <source>
        <dbReference type="EMBL" id="THF52892.1"/>
    </source>
</evidence>
<dbReference type="PROSITE" id="PS51257">
    <property type="entry name" value="PROKAR_LIPOPROTEIN"/>
    <property type="match status" value="1"/>
</dbReference>
<evidence type="ECO:0008006" key="4">
    <source>
        <dbReference type="Google" id="ProtNLM"/>
    </source>
</evidence>
<proteinExistence type="predicted"/>